<reference evidence="2" key="1">
    <citation type="submission" date="2018-09" db="EMBL/GenBank/DDBJ databases">
        <title>Acidovorax cavernicola nov. sp. isolated from Gruta de las Maravillas (Aracena, Spain).</title>
        <authorList>
            <person name="Jurado V."/>
            <person name="Gutierrez-Patricio S."/>
            <person name="Gonzalez-Pimentel J.L."/>
            <person name="Miller A.Z."/>
            <person name="Laiz L."/>
            <person name="Saiz-Jimenez C."/>
        </authorList>
    </citation>
    <scope>NUCLEOTIDE SEQUENCE [LARGE SCALE GENOMIC DNA]</scope>
    <source>
        <strain evidence="2">1011MAR3C25</strain>
    </source>
</reference>
<accession>A0A418T4M5</accession>
<dbReference type="AlphaFoldDB" id="A0A418T4M5"/>
<dbReference type="Pfam" id="PF06718">
    <property type="entry name" value="DUF1203"/>
    <property type="match status" value="1"/>
</dbReference>
<name>A0A418T4M5_9RHOB</name>
<gene>
    <name evidence="1" type="ORF">D3P04_04530</name>
</gene>
<keyword evidence="2" id="KW-1185">Reference proteome</keyword>
<organism evidence="1 2">
    <name type="scientific">Paracoccus onubensis</name>
    <dbReference type="NCBI Taxonomy" id="1675788"/>
    <lineage>
        <taxon>Bacteria</taxon>
        <taxon>Pseudomonadati</taxon>
        <taxon>Pseudomonadota</taxon>
        <taxon>Alphaproteobacteria</taxon>
        <taxon>Rhodobacterales</taxon>
        <taxon>Paracoccaceae</taxon>
        <taxon>Paracoccus</taxon>
    </lineage>
</organism>
<protein>
    <submittedName>
        <fullName evidence="1">DUF1203 domain-containing protein</fullName>
    </submittedName>
</protein>
<evidence type="ECO:0000313" key="2">
    <source>
        <dbReference type="Proteomes" id="UP000284202"/>
    </source>
</evidence>
<proteinExistence type="predicted"/>
<dbReference type="RefSeq" id="WP_119746356.1">
    <property type="nucleotide sequence ID" value="NZ_QZCG01000002.1"/>
</dbReference>
<dbReference type="PIRSF" id="PIRSF034110">
    <property type="entry name" value="DUF1203"/>
    <property type="match status" value="1"/>
</dbReference>
<dbReference type="OrthoDB" id="118609at2"/>
<dbReference type="InterPro" id="IPR009593">
    <property type="entry name" value="DUF1203"/>
</dbReference>
<dbReference type="EMBL" id="QZCG01000002">
    <property type="protein sequence ID" value="RJE88181.1"/>
    <property type="molecule type" value="Genomic_DNA"/>
</dbReference>
<dbReference type="Proteomes" id="UP000284202">
    <property type="component" value="Unassembled WGS sequence"/>
</dbReference>
<sequence length="155" mass="16983">MQIRFRPIPTALAQAWRNGAADVYGLAPEHVAASPGNGTPCRHCMEQVPEGEPYLIVAHRPFEGLNPYTESGPIFLCAAECAAGGPDFPAGFLRSKQYIVRGYSSDERIVYGTGGVVPTGEIEARCRELFTRDEIAFIHIRSASNNCFHCRVERG</sequence>
<comment type="caution">
    <text evidence="1">The sequence shown here is derived from an EMBL/GenBank/DDBJ whole genome shotgun (WGS) entry which is preliminary data.</text>
</comment>
<evidence type="ECO:0000313" key="1">
    <source>
        <dbReference type="EMBL" id="RJE88181.1"/>
    </source>
</evidence>